<dbReference type="Proteomes" id="UP000800200">
    <property type="component" value="Unassembled WGS sequence"/>
</dbReference>
<organism evidence="1 2">
    <name type="scientific">Zopfia rhizophila CBS 207.26</name>
    <dbReference type="NCBI Taxonomy" id="1314779"/>
    <lineage>
        <taxon>Eukaryota</taxon>
        <taxon>Fungi</taxon>
        <taxon>Dikarya</taxon>
        <taxon>Ascomycota</taxon>
        <taxon>Pezizomycotina</taxon>
        <taxon>Dothideomycetes</taxon>
        <taxon>Dothideomycetes incertae sedis</taxon>
        <taxon>Zopfiaceae</taxon>
        <taxon>Zopfia</taxon>
    </lineage>
</organism>
<dbReference type="OrthoDB" id="1577640at2759"/>
<dbReference type="Gene3D" id="3.40.50.1580">
    <property type="entry name" value="Nucleoside phosphorylase domain"/>
    <property type="match status" value="1"/>
</dbReference>
<reference evidence="1" key="1">
    <citation type="journal article" date="2020" name="Stud. Mycol.">
        <title>101 Dothideomycetes genomes: a test case for predicting lifestyles and emergence of pathogens.</title>
        <authorList>
            <person name="Haridas S."/>
            <person name="Albert R."/>
            <person name="Binder M."/>
            <person name="Bloem J."/>
            <person name="Labutti K."/>
            <person name="Salamov A."/>
            <person name="Andreopoulos B."/>
            <person name="Baker S."/>
            <person name="Barry K."/>
            <person name="Bills G."/>
            <person name="Bluhm B."/>
            <person name="Cannon C."/>
            <person name="Castanera R."/>
            <person name="Culley D."/>
            <person name="Daum C."/>
            <person name="Ezra D."/>
            <person name="Gonzalez J."/>
            <person name="Henrissat B."/>
            <person name="Kuo A."/>
            <person name="Liang C."/>
            <person name="Lipzen A."/>
            <person name="Lutzoni F."/>
            <person name="Magnuson J."/>
            <person name="Mondo S."/>
            <person name="Nolan M."/>
            <person name="Ohm R."/>
            <person name="Pangilinan J."/>
            <person name="Park H.-J."/>
            <person name="Ramirez L."/>
            <person name="Alfaro M."/>
            <person name="Sun H."/>
            <person name="Tritt A."/>
            <person name="Yoshinaga Y."/>
            <person name="Zwiers L.-H."/>
            <person name="Turgeon B."/>
            <person name="Goodwin S."/>
            <person name="Spatafora J."/>
            <person name="Crous P."/>
            <person name="Grigoriev I."/>
        </authorList>
    </citation>
    <scope>NUCLEOTIDE SEQUENCE</scope>
    <source>
        <strain evidence="1">CBS 207.26</strain>
    </source>
</reference>
<accession>A0A6A6DST7</accession>
<dbReference type="AlphaFoldDB" id="A0A6A6DST7"/>
<dbReference type="PANTHER" id="PTHR46082:SF11">
    <property type="entry name" value="AAA+ ATPASE DOMAIN-CONTAINING PROTEIN-RELATED"/>
    <property type="match status" value="1"/>
</dbReference>
<dbReference type="PANTHER" id="PTHR46082">
    <property type="entry name" value="ATP/GTP-BINDING PROTEIN-RELATED"/>
    <property type="match status" value="1"/>
</dbReference>
<gene>
    <name evidence="1" type="ORF">K469DRAFT_728922</name>
</gene>
<dbReference type="InterPro" id="IPR053137">
    <property type="entry name" value="NLR-like"/>
</dbReference>
<evidence type="ECO:0000313" key="1">
    <source>
        <dbReference type="EMBL" id="KAF2182133.1"/>
    </source>
</evidence>
<name>A0A6A6DST7_9PEZI</name>
<sequence length="292" mass="32291">MQKSLEFLGASQYFVIVVKPRSDNEYTTATTAMLDQIHPDLPKLPNDHNTYTLGSISKQNIVIACLPKGEFGLIVGISGGIPPKVRLSDVVVSTLVDQYPEVVQWDSGKAEKDGNFKRTKALKNPQHEMNGSKVPQNLDDLKKRWPNLVSKYIRSGSLKDPLFAPGNSHRSWWVFALMGRGVEQVTITTMSTAVNGEQRKPRGMRVHYGLIASGNQVIKDNKFRDSLNESLGRNVLCVEKEAAERMIDFACVVIRGTCDYADSQTNKDWQGRAAAVAAIDVDGERSAKDILG</sequence>
<dbReference type="SUPFAM" id="SSF53167">
    <property type="entry name" value="Purine and uridine phosphorylases"/>
    <property type="match status" value="1"/>
</dbReference>
<evidence type="ECO:0000313" key="2">
    <source>
        <dbReference type="Proteomes" id="UP000800200"/>
    </source>
</evidence>
<dbReference type="EMBL" id="ML994649">
    <property type="protein sequence ID" value="KAF2182133.1"/>
    <property type="molecule type" value="Genomic_DNA"/>
</dbReference>
<dbReference type="InterPro" id="IPR035994">
    <property type="entry name" value="Nucleoside_phosphorylase_sf"/>
</dbReference>
<dbReference type="GO" id="GO:0003824">
    <property type="term" value="F:catalytic activity"/>
    <property type="evidence" value="ECO:0007669"/>
    <property type="project" value="InterPro"/>
</dbReference>
<proteinExistence type="predicted"/>
<dbReference type="GO" id="GO:0009116">
    <property type="term" value="P:nucleoside metabolic process"/>
    <property type="evidence" value="ECO:0007669"/>
    <property type="project" value="InterPro"/>
</dbReference>
<keyword evidence="2" id="KW-1185">Reference proteome</keyword>
<protein>
    <submittedName>
        <fullName evidence="1">Purine and uridine phosphorylase</fullName>
    </submittedName>
</protein>